<dbReference type="Pfam" id="PF03180">
    <property type="entry name" value="Lipoprotein_9"/>
    <property type="match status" value="1"/>
</dbReference>
<evidence type="ECO:0000256" key="6">
    <source>
        <dbReference type="ARBA" id="ARBA00023288"/>
    </source>
</evidence>
<keyword evidence="3 7" id="KW-0732">Signal</keyword>
<name>A0ABN8HLX2_9BACT</name>
<dbReference type="Proteomes" id="UP001295463">
    <property type="component" value="Chromosome"/>
</dbReference>
<dbReference type="Gene3D" id="3.40.190.10">
    <property type="entry name" value="Periplasmic binding protein-like II"/>
    <property type="match status" value="2"/>
</dbReference>
<feature type="chain" id="PRO_5046137526" evidence="7">
    <location>
        <begin position="28"/>
        <end position="286"/>
    </location>
</feature>
<reference evidence="8 9" key="1">
    <citation type="submission" date="2022-03" db="EMBL/GenBank/DDBJ databases">
        <authorList>
            <person name="Koch H."/>
        </authorList>
    </citation>
    <scope>NUCLEOTIDE SEQUENCE [LARGE SCALE GENOMIC DNA]</scope>
    <source>
        <strain evidence="8 9">G1</strain>
    </source>
</reference>
<protein>
    <submittedName>
        <fullName evidence="8">Methionine ABC transporter substrate-binding protein</fullName>
    </submittedName>
</protein>
<dbReference type="InterPro" id="IPR004872">
    <property type="entry name" value="Lipoprotein_NlpA"/>
</dbReference>
<gene>
    <name evidence="8" type="ORF">GEAMG1_2140</name>
</gene>
<sequence>MNNTMKTVVKVSVLALLALSMTVPALATQEIKVGVAPGPYGDLFKKAIKPGLEKKGYKVEIKEFSDYVQPNLALSNGSIDTNLFQHLPYLEKFSKDKGLKISPITFSKEPAKAITVPTAGLGLYSRKIRSVDQLKRGDEITIANDPTNLSRALRFLQKSGLITIKKEIDPAKASEKDIADNPKGLKIRPIEAAQIPRTLDSVSIAVINGNYAIAAGIPLDSALLKEELDENLKLVVAVRTDDLNKPFAKDIQSVLESADFRQAVYNKNYLFKDFQFPAWLKNRKTP</sequence>
<keyword evidence="6" id="KW-0449">Lipoprotein</keyword>
<organism evidence="8 9">
    <name type="scientific">Trichlorobacter ammonificans</name>
    <dbReference type="NCBI Taxonomy" id="2916410"/>
    <lineage>
        <taxon>Bacteria</taxon>
        <taxon>Pseudomonadati</taxon>
        <taxon>Thermodesulfobacteriota</taxon>
        <taxon>Desulfuromonadia</taxon>
        <taxon>Geobacterales</taxon>
        <taxon>Geobacteraceae</taxon>
        <taxon>Trichlorobacter</taxon>
    </lineage>
</organism>
<evidence type="ECO:0000256" key="3">
    <source>
        <dbReference type="ARBA" id="ARBA00022729"/>
    </source>
</evidence>
<proteinExistence type="inferred from homology"/>
<dbReference type="PANTHER" id="PTHR30429">
    <property type="entry name" value="D-METHIONINE-BINDING LIPOPROTEIN METQ"/>
    <property type="match status" value="1"/>
</dbReference>
<comment type="similarity">
    <text evidence="2">Belongs to the NlpA lipoprotein family.</text>
</comment>
<dbReference type="PANTHER" id="PTHR30429:SF0">
    <property type="entry name" value="METHIONINE-BINDING LIPOPROTEIN METQ"/>
    <property type="match status" value="1"/>
</dbReference>
<keyword evidence="4" id="KW-0472">Membrane</keyword>
<dbReference type="EMBL" id="OW150024">
    <property type="protein sequence ID" value="CAH2031975.1"/>
    <property type="molecule type" value="Genomic_DNA"/>
</dbReference>
<dbReference type="SUPFAM" id="SSF53850">
    <property type="entry name" value="Periplasmic binding protein-like II"/>
    <property type="match status" value="1"/>
</dbReference>
<evidence type="ECO:0000256" key="7">
    <source>
        <dbReference type="SAM" id="SignalP"/>
    </source>
</evidence>
<evidence type="ECO:0000256" key="4">
    <source>
        <dbReference type="ARBA" id="ARBA00023136"/>
    </source>
</evidence>
<comment type="subcellular location">
    <subcellularLocation>
        <location evidence="1">Membrane</location>
        <topology evidence="1">Lipid-anchor</topology>
    </subcellularLocation>
</comment>
<dbReference type="RefSeq" id="WP_305732758.1">
    <property type="nucleotide sequence ID" value="NZ_OW150024.1"/>
</dbReference>
<evidence type="ECO:0000313" key="8">
    <source>
        <dbReference type="EMBL" id="CAH2031975.1"/>
    </source>
</evidence>
<evidence type="ECO:0000256" key="5">
    <source>
        <dbReference type="ARBA" id="ARBA00023139"/>
    </source>
</evidence>
<evidence type="ECO:0000256" key="2">
    <source>
        <dbReference type="ARBA" id="ARBA00008973"/>
    </source>
</evidence>
<accession>A0ABN8HLX2</accession>
<evidence type="ECO:0000256" key="1">
    <source>
        <dbReference type="ARBA" id="ARBA00004635"/>
    </source>
</evidence>
<evidence type="ECO:0000313" key="9">
    <source>
        <dbReference type="Proteomes" id="UP001295463"/>
    </source>
</evidence>
<feature type="signal peptide" evidence="7">
    <location>
        <begin position="1"/>
        <end position="27"/>
    </location>
</feature>
<keyword evidence="5" id="KW-0564">Palmitate</keyword>
<keyword evidence="9" id="KW-1185">Reference proteome</keyword>